<dbReference type="VEuPathDB" id="TriTrypDB:BSAL_80835"/>
<proteinExistence type="predicted"/>
<protein>
    <submittedName>
        <fullName evidence="1">Uncharacterized protein</fullName>
    </submittedName>
</protein>
<gene>
    <name evidence="1" type="ORF">BSAL_80835</name>
</gene>
<keyword evidence="2" id="KW-1185">Reference proteome</keyword>
<organism evidence="1 2">
    <name type="scientific">Bodo saltans</name>
    <name type="common">Flagellated protozoan</name>
    <dbReference type="NCBI Taxonomy" id="75058"/>
    <lineage>
        <taxon>Eukaryota</taxon>
        <taxon>Discoba</taxon>
        <taxon>Euglenozoa</taxon>
        <taxon>Kinetoplastea</taxon>
        <taxon>Metakinetoplastina</taxon>
        <taxon>Eubodonida</taxon>
        <taxon>Bodonidae</taxon>
        <taxon>Bodo</taxon>
    </lineage>
</organism>
<evidence type="ECO:0000313" key="2">
    <source>
        <dbReference type="Proteomes" id="UP000051952"/>
    </source>
</evidence>
<sequence>MLPLFVDPLLPSGGFTQDISKIVHWVVSQPGVHGKPSLAPPPAQGGALITPFKYIDEATSSIIAFQQRLPFELLTDEIETEVRHLVEDDPEFADAARAFIVVMIRELASLPAHLPISPLAEAAFKAMATPLLPVQERAAIAIFSRLVGNRLRTAQLIPLLTIVWEPHQMNPLARVPFDNNNPEHIDLIAGVNHNVRQLVEQERGCVVIRFLSAIKIACVMYLHSNSIVSAGFFDASVLELVLSVIEDKMFECFDSLDTPRTIPHMLGVITLLQTTYRDAVDEVELRKVEEEEDKKRDNAQEAGSTKKVPALDFASFGAAKDNRQVFTLRSAVAAGDGSADVLSSRSASRSVTASAAATPRSFVALGNARQIESVWSVEPCLNYGDL</sequence>
<reference evidence="2" key="1">
    <citation type="submission" date="2015-09" db="EMBL/GenBank/DDBJ databases">
        <authorList>
            <consortium name="Pathogen Informatics"/>
        </authorList>
    </citation>
    <scope>NUCLEOTIDE SEQUENCE [LARGE SCALE GENOMIC DNA]</scope>
    <source>
        <strain evidence="2">Lake Konstanz</strain>
    </source>
</reference>
<dbReference type="EMBL" id="CYKH01000864">
    <property type="protein sequence ID" value="CUG53867.1"/>
    <property type="molecule type" value="Genomic_DNA"/>
</dbReference>
<accession>A0A0S4J178</accession>
<evidence type="ECO:0000313" key="1">
    <source>
        <dbReference type="EMBL" id="CUG53867.1"/>
    </source>
</evidence>
<dbReference type="AlphaFoldDB" id="A0A0S4J178"/>
<dbReference type="Proteomes" id="UP000051952">
    <property type="component" value="Unassembled WGS sequence"/>
</dbReference>
<name>A0A0S4J178_BODSA</name>